<evidence type="ECO:0000256" key="1">
    <source>
        <dbReference type="ARBA" id="ARBA00022614"/>
    </source>
</evidence>
<dbReference type="InterPro" id="IPR050836">
    <property type="entry name" value="SDS22/Internalin_LRR"/>
</dbReference>
<feature type="coiled-coil region" evidence="3">
    <location>
        <begin position="543"/>
        <end position="570"/>
    </location>
</feature>
<reference evidence="5 6" key="2">
    <citation type="submission" date="2024-07" db="EMBL/GenBank/DDBJ databases">
        <authorList>
            <person name="Akdeniz Z."/>
        </authorList>
    </citation>
    <scope>NUCLEOTIDE SEQUENCE [LARGE SCALE GENOMIC DNA]</scope>
</reference>
<accession>A0AA86RMS2</accession>
<dbReference type="SMART" id="SM00365">
    <property type="entry name" value="LRR_SD22"/>
    <property type="match status" value="7"/>
</dbReference>
<keyword evidence="6" id="KW-1185">Reference proteome</keyword>
<evidence type="ECO:0000313" key="5">
    <source>
        <dbReference type="EMBL" id="CAL6093126.1"/>
    </source>
</evidence>
<evidence type="ECO:0000313" key="4">
    <source>
        <dbReference type="EMBL" id="CAI9974747.1"/>
    </source>
</evidence>
<keyword evidence="2" id="KW-0677">Repeat</keyword>
<evidence type="ECO:0000256" key="3">
    <source>
        <dbReference type="SAM" id="Coils"/>
    </source>
</evidence>
<dbReference type="PANTHER" id="PTHR46652">
    <property type="entry name" value="LEUCINE-RICH REPEAT AND IQ DOMAIN-CONTAINING PROTEIN 1-RELATED"/>
    <property type="match status" value="1"/>
</dbReference>
<name>A0AA86RMS2_9EUKA</name>
<evidence type="ECO:0000313" key="6">
    <source>
        <dbReference type="Proteomes" id="UP001642409"/>
    </source>
</evidence>
<dbReference type="EMBL" id="CATOUU010001154">
    <property type="protein sequence ID" value="CAI9974747.1"/>
    <property type="molecule type" value="Genomic_DNA"/>
</dbReference>
<dbReference type="Proteomes" id="UP001642409">
    <property type="component" value="Unassembled WGS sequence"/>
</dbReference>
<sequence length="596" mass="69406">MNQRNQQSEQPSELDEYNSYMAIKYKNRVQNGELKIINTKKLTNLQFLSEFKIHKLELRKCYNIIPVLKSSTIKDMSVRNSMVQNVDGFWLENLENLNVSENKQLENCSFERFKKLKQLDISETNRSDISNLKLPLLRILTLRRNKAIDLSSLHCLENLEELDLSYNITVYINPLQHLKQLQILKLSYCNLKSVQTLEPLTNLVELDVSGNKNIDLQLLKYLVNLKKLNISKTKTYKIDDLQPLNNLEELNISYNEIANINVLKYFLNLSNLNLTETKIQNIEILQFEQLKEFNISNYPEIDFQPVQKMVLLQKLSLCGNMLENISFLEGLINLEHLNLFNNENLADITPLQYLVNLTNLDISLCEINNFSSLQTLVNLEVLDITGNKINNIQHLKDLVKLTSLNISLNSVQDISVLKKFKCLKQLCLGGNKGVDITPLQYLTQLTFLDAYECELYEISALRTLVNLEYLNISENYIFYFYPIRDLDVEVFSIDNLNIFESSDFFTFFDVQDKSEFINNQPINQQIVRSAGLMKTVDSSTKFIRNINLRRKKYKSQIQILKDTVVSLQEMQHEILLSLSNKAVQLFKLLDKQEECQ</sequence>
<dbReference type="AlphaFoldDB" id="A0AA86RMS2"/>
<dbReference type="PROSITE" id="PS51450">
    <property type="entry name" value="LRR"/>
    <property type="match status" value="6"/>
</dbReference>
<dbReference type="Pfam" id="PF12799">
    <property type="entry name" value="LRR_4"/>
    <property type="match status" value="1"/>
</dbReference>
<dbReference type="InterPro" id="IPR025875">
    <property type="entry name" value="Leu-rich_rpt_4"/>
</dbReference>
<keyword evidence="3" id="KW-0175">Coiled coil</keyword>
<evidence type="ECO:0008006" key="7">
    <source>
        <dbReference type="Google" id="ProtNLM"/>
    </source>
</evidence>
<evidence type="ECO:0000256" key="2">
    <source>
        <dbReference type="ARBA" id="ARBA00022737"/>
    </source>
</evidence>
<protein>
    <recommendedName>
        <fullName evidence="7">Chaoptin</fullName>
    </recommendedName>
</protein>
<proteinExistence type="predicted"/>
<gene>
    <name evidence="4" type="ORF">HINF_LOCUS62392</name>
    <name evidence="5" type="ORF">HINF_LOCUS66748</name>
</gene>
<dbReference type="EMBL" id="CAXDID020000453">
    <property type="protein sequence ID" value="CAL6093126.1"/>
    <property type="molecule type" value="Genomic_DNA"/>
</dbReference>
<comment type="caution">
    <text evidence="4">The sequence shown here is derived from an EMBL/GenBank/DDBJ whole genome shotgun (WGS) entry which is preliminary data.</text>
</comment>
<dbReference type="InterPro" id="IPR001611">
    <property type="entry name" value="Leu-rich_rpt"/>
</dbReference>
<dbReference type="InterPro" id="IPR032675">
    <property type="entry name" value="LRR_dom_sf"/>
</dbReference>
<keyword evidence="1" id="KW-0433">Leucine-rich repeat</keyword>
<dbReference type="SUPFAM" id="SSF52058">
    <property type="entry name" value="L domain-like"/>
    <property type="match status" value="2"/>
</dbReference>
<dbReference type="PANTHER" id="PTHR46652:SF3">
    <property type="entry name" value="LEUCINE-RICH REPEAT-CONTAINING PROTEIN 9"/>
    <property type="match status" value="1"/>
</dbReference>
<dbReference type="Gene3D" id="3.80.10.10">
    <property type="entry name" value="Ribonuclease Inhibitor"/>
    <property type="match status" value="3"/>
</dbReference>
<organism evidence="4">
    <name type="scientific">Hexamita inflata</name>
    <dbReference type="NCBI Taxonomy" id="28002"/>
    <lineage>
        <taxon>Eukaryota</taxon>
        <taxon>Metamonada</taxon>
        <taxon>Diplomonadida</taxon>
        <taxon>Hexamitidae</taxon>
        <taxon>Hexamitinae</taxon>
        <taxon>Hexamita</taxon>
    </lineage>
</organism>
<reference evidence="4" key="1">
    <citation type="submission" date="2023-06" db="EMBL/GenBank/DDBJ databases">
        <authorList>
            <person name="Kurt Z."/>
        </authorList>
    </citation>
    <scope>NUCLEOTIDE SEQUENCE</scope>
</reference>